<evidence type="ECO:0000256" key="1">
    <source>
        <dbReference type="SAM" id="Coils"/>
    </source>
</evidence>
<reference evidence="3" key="1">
    <citation type="submission" date="2020-01" db="EMBL/GenBank/DDBJ databases">
        <authorList>
            <person name="Mishra B."/>
        </authorList>
    </citation>
    <scope>NUCLEOTIDE SEQUENCE [LARGE SCALE GENOMIC DNA]</scope>
</reference>
<dbReference type="AlphaFoldDB" id="A0A6D2KE30"/>
<accession>A0A6D2KE30</accession>
<keyword evidence="1" id="KW-0175">Coiled coil</keyword>
<sequence length="115" mass="11987">MAAGDDTTPTETPTVTVAQLEALTAQMKQNEERLAQIQAENATLRAENASLVQARNRYRAPVPPMQSFDTPPLTGATGAALGTGATDARKQAIGGYGALARATSRSSSSNHQKCS</sequence>
<dbReference type="Proteomes" id="UP000467841">
    <property type="component" value="Unassembled WGS sequence"/>
</dbReference>
<comment type="caution">
    <text evidence="3">The sequence shown here is derived from an EMBL/GenBank/DDBJ whole genome shotgun (WGS) entry which is preliminary data.</text>
</comment>
<organism evidence="3 4">
    <name type="scientific">Microthlaspi erraticum</name>
    <dbReference type="NCBI Taxonomy" id="1685480"/>
    <lineage>
        <taxon>Eukaryota</taxon>
        <taxon>Viridiplantae</taxon>
        <taxon>Streptophyta</taxon>
        <taxon>Embryophyta</taxon>
        <taxon>Tracheophyta</taxon>
        <taxon>Spermatophyta</taxon>
        <taxon>Magnoliopsida</taxon>
        <taxon>eudicotyledons</taxon>
        <taxon>Gunneridae</taxon>
        <taxon>Pentapetalae</taxon>
        <taxon>rosids</taxon>
        <taxon>malvids</taxon>
        <taxon>Brassicales</taxon>
        <taxon>Brassicaceae</taxon>
        <taxon>Coluteocarpeae</taxon>
        <taxon>Microthlaspi</taxon>
    </lineage>
</organism>
<feature type="compositionally biased region" description="Low complexity" evidence="2">
    <location>
        <begin position="69"/>
        <end position="81"/>
    </location>
</feature>
<evidence type="ECO:0000256" key="2">
    <source>
        <dbReference type="SAM" id="MobiDB-lite"/>
    </source>
</evidence>
<name>A0A6D2KE30_9BRAS</name>
<evidence type="ECO:0000313" key="3">
    <source>
        <dbReference type="EMBL" id="CAA7051326.1"/>
    </source>
</evidence>
<proteinExistence type="predicted"/>
<dbReference type="EMBL" id="CACVBM020001473">
    <property type="protein sequence ID" value="CAA7051326.1"/>
    <property type="molecule type" value="Genomic_DNA"/>
</dbReference>
<keyword evidence="4" id="KW-1185">Reference proteome</keyword>
<protein>
    <submittedName>
        <fullName evidence="3">Uncharacterized protein</fullName>
    </submittedName>
</protein>
<feature type="coiled-coil region" evidence="1">
    <location>
        <begin position="20"/>
        <end position="54"/>
    </location>
</feature>
<feature type="region of interest" description="Disordered" evidence="2">
    <location>
        <begin position="61"/>
        <end position="81"/>
    </location>
</feature>
<gene>
    <name evidence="3" type="ORF">MERR_LOCUS38561</name>
</gene>
<evidence type="ECO:0000313" key="4">
    <source>
        <dbReference type="Proteomes" id="UP000467841"/>
    </source>
</evidence>